<reference evidence="3 4" key="1">
    <citation type="submission" date="2024-02" db="EMBL/GenBank/DDBJ databases">
        <title>Chromosome-scale genome assembly of the rough periwinkle Littorina saxatilis.</title>
        <authorList>
            <person name="De Jode A."/>
            <person name="Faria R."/>
            <person name="Formenti G."/>
            <person name="Sims Y."/>
            <person name="Smith T.P."/>
            <person name="Tracey A."/>
            <person name="Wood J.M.D."/>
            <person name="Zagrodzka Z.B."/>
            <person name="Johannesson K."/>
            <person name="Butlin R.K."/>
            <person name="Leder E.H."/>
        </authorList>
    </citation>
    <scope>NUCLEOTIDE SEQUENCE [LARGE SCALE GENOMIC DNA]</scope>
    <source>
        <strain evidence="3">Snail1</strain>
        <tissue evidence="3">Muscle</tissue>
    </source>
</reference>
<gene>
    <name evidence="3" type="ORF">V1264_022559</name>
</gene>
<evidence type="ECO:0000256" key="1">
    <source>
        <dbReference type="SAM" id="MobiDB-lite"/>
    </source>
</evidence>
<feature type="compositionally biased region" description="Basic residues" evidence="1">
    <location>
        <begin position="62"/>
        <end position="76"/>
    </location>
</feature>
<feature type="region of interest" description="Disordered" evidence="1">
    <location>
        <begin position="52"/>
        <end position="76"/>
    </location>
</feature>
<organism evidence="3 4">
    <name type="scientific">Littorina saxatilis</name>
    <dbReference type="NCBI Taxonomy" id="31220"/>
    <lineage>
        <taxon>Eukaryota</taxon>
        <taxon>Metazoa</taxon>
        <taxon>Spiralia</taxon>
        <taxon>Lophotrochozoa</taxon>
        <taxon>Mollusca</taxon>
        <taxon>Gastropoda</taxon>
        <taxon>Caenogastropoda</taxon>
        <taxon>Littorinimorpha</taxon>
        <taxon>Littorinoidea</taxon>
        <taxon>Littorinidae</taxon>
        <taxon>Littorina</taxon>
    </lineage>
</organism>
<keyword evidence="2" id="KW-0812">Transmembrane</keyword>
<evidence type="ECO:0000313" key="4">
    <source>
        <dbReference type="Proteomes" id="UP001374579"/>
    </source>
</evidence>
<keyword evidence="2" id="KW-1133">Transmembrane helix</keyword>
<comment type="caution">
    <text evidence="3">The sequence shown here is derived from an EMBL/GenBank/DDBJ whole genome shotgun (WGS) entry which is preliminary data.</text>
</comment>
<proteinExistence type="predicted"/>
<dbReference type="Proteomes" id="UP001374579">
    <property type="component" value="Unassembled WGS sequence"/>
</dbReference>
<evidence type="ECO:0000313" key="3">
    <source>
        <dbReference type="EMBL" id="KAK7088660.1"/>
    </source>
</evidence>
<name>A0AAN9AKS8_9CAEN</name>
<protein>
    <submittedName>
        <fullName evidence="3">Uncharacterized protein</fullName>
    </submittedName>
</protein>
<feature type="transmembrane region" description="Helical" evidence="2">
    <location>
        <begin position="22"/>
        <end position="41"/>
    </location>
</feature>
<dbReference type="EMBL" id="JBAMIC010004070">
    <property type="protein sequence ID" value="KAK7088660.1"/>
    <property type="molecule type" value="Genomic_DNA"/>
</dbReference>
<evidence type="ECO:0000256" key="2">
    <source>
        <dbReference type="SAM" id="Phobius"/>
    </source>
</evidence>
<sequence length="76" mass="8223">MEAFCSTAENILGGFAGDQACVVATSFLVAVTTVMGFMLFWKKSAGCRTPIDERAGSAGGRSHSRKRRGRKPARRR</sequence>
<keyword evidence="2" id="KW-0472">Membrane</keyword>
<keyword evidence="4" id="KW-1185">Reference proteome</keyword>
<dbReference type="AlphaFoldDB" id="A0AAN9AKS8"/>
<accession>A0AAN9AKS8</accession>